<evidence type="ECO:0000256" key="2">
    <source>
        <dbReference type="ARBA" id="ARBA00024322"/>
    </source>
</evidence>
<feature type="domain" description="BMC" evidence="6">
    <location>
        <begin position="5"/>
        <end position="90"/>
    </location>
</feature>
<feature type="domain" description="BMC circularly permuted" evidence="7">
    <location>
        <begin position="1"/>
        <end position="73"/>
    </location>
</feature>
<dbReference type="PROSITE" id="PS51930">
    <property type="entry name" value="BMC_2"/>
    <property type="match status" value="1"/>
</dbReference>
<dbReference type="PANTHER" id="PTHR33941:SF11">
    <property type="entry name" value="BACTERIAL MICROCOMPARTMENT SHELL PROTEIN PDUJ"/>
    <property type="match status" value="1"/>
</dbReference>
<comment type="pathway">
    <text evidence="1">Polyol metabolism; 1,2-propanediol degradation.</text>
</comment>
<dbReference type="PANTHER" id="PTHR33941">
    <property type="entry name" value="PROPANEDIOL UTILIZATION PROTEIN PDUA"/>
    <property type="match status" value="1"/>
</dbReference>
<accession>A0AAU7QDB8</accession>
<feature type="region of interest" description="Disordered" evidence="5">
    <location>
        <begin position="159"/>
        <end position="221"/>
    </location>
</feature>
<dbReference type="PROSITE" id="PS51931">
    <property type="entry name" value="BMC_CP"/>
    <property type="match status" value="1"/>
</dbReference>
<evidence type="ECO:0000313" key="8">
    <source>
        <dbReference type="EMBL" id="XBS70871.1"/>
    </source>
</evidence>
<dbReference type="CDD" id="cd07045">
    <property type="entry name" value="BMC_CcmK_like"/>
    <property type="match status" value="1"/>
</dbReference>
<evidence type="ECO:0000256" key="4">
    <source>
        <dbReference type="PROSITE-ProRule" id="PRU01278"/>
    </source>
</evidence>
<organism evidence="8">
    <name type="scientific">Acerihabitans sp. KWT182</name>
    <dbReference type="NCBI Taxonomy" id="3157919"/>
    <lineage>
        <taxon>Bacteria</taxon>
        <taxon>Pseudomonadati</taxon>
        <taxon>Pseudomonadota</taxon>
        <taxon>Gammaproteobacteria</taxon>
        <taxon>Enterobacterales</taxon>
        <taxon>Pectobacteriaceae</taxon>
        <taxon>Acerihabitans</taxon>
    </lineage>
</organism>
<reference evidence="8" key="1">
    <citation type="submission" date="2024-06" db="EMBL/GenBank/DDBJ databases">
        <authorList>
            <person name="Coelho C."/>
            <person name="Bento M."/>
            <person name="Garcia E."/>
            <person name="Camelo A."/>
            <person name="Brandao I."/>
            <person name="Espirito Santo C."/>
            <person name="Trovao J."/>
            <person name="Verissimo A."/>
            <person name="Costa J."/>
            <person name="Tiago I."/>
        </authorList>
    </citation>
    <scope>NUCLEOTIDE SEQUENCE</scope>
    <source>
        <strain evidence="8">KWT182</strain>
    </source>
</reference>
<evidence type="ECO:0000256" key="5">
    <source>
        <dbReference type="SAM" id="MobiDB-lite"/>
    </source>
</evidence>
<dbReference type="AlphaFoldDB" id="A0AAU7QDB8"/>
<protein>
    <submittedName>
        <fullName evidence="8">BMC domain-containing protein</fullName>
    </submittedName>
</protein>
<dbReference type="InterPro" id="IPR050575">
    <property type="entry name" value="BMC_shell"/>
</dbReference>
<sequence length="221" mass="22615">MSGQSLGLIETVGLAVAVEAADAAMKSANVDLVGYELTKGGGLVTVKLTGEVGAMNAAVSAGVAAANRVGRVYAWKVIARTANGIDSLIASKETCGVALQTSAAEERPPVAEHIAVVIPVVNIEPVPAMSDCLEIRDEIPAKAPVSASPVTEIETPVSASSAIEAKAPVSEPPVTQVKPAGRDDHAESDAQPVPATLGEALEKTAQDQKKIPRTRAKGVRR</sequence>
<comment type="subcellular location">
    <subcellularLocation>
        <location evidence="2">Bacterial microcompartment</location>
    </subcellularLocation>
</comment>
<dbReference type="InterPro" id="IPR000249">
    <property type="entry name" value="BMC_dom"/>
</dbReference>
<dbReference type="Pfam" id="PF00936">
    <property type="entry name" value="BMC"/>
    <property type="match status" value="1"/>
</dbReference>
<dbReference type="GO" id="GO:0031469">
    <property type="term" value="C:bacterial microcompartment"/>
    <property type="evidence" value="ECO:0007669"/>
    <property type="project" value="UniProtKB-SubCell"/>
</dbReference>
<evidence type="ECO:0000256" key="1">
    <source>
        <dbReference type="ARBA" id="ARBA00004836"/>
    </source>
</evidence>
<name>A0AAU7QDB8_9GAMM</name>
<feature type="compositionally biased region" description="Basic and acidic residues" evidence="5">
    <location>
        <begin position="200"/>
        <end position="210"/>
    </location>
</feature>
<keyword evidence="3" id="KW-1283">Bacterial microcompartment</keyword>
<dbReference type="InterPro" id="IPR037233">
    <property type="entry name" value="CcmK-like_sf"/>
</dbReference>
<dbReference type="Gene3D" id="3.30.70.1710">
    <property type="match status" value="1"/>
</dbReference>
<dbReference type="EMBL" id="CP157947">
    <property type="protein sequence ID" value="XBS70871.1"/>
    <property type="molecule type" value="Genomic_DNA"/>
</dbReference>
<evidence type="ECO:0000259" key="6">
    <source>
        <dbReference type="PROSITE" id="PS51930"/>
    </source>
</evidence>
<comment type="similarity">
    <text evidence="4">Belongs to the bacterial microcompartments protein family.</text>
</comment>
<proteinExistence type="inferred from homology"/>
<dbReference type="SUPFAM" id="SSF143414">
    <property type="entry name" value="CcmK-like"/>
    <property type="match status" value="1"/>
</dbReference>
<evidence type="ECO:0000259" key="7">
    <source>
        <dbReference type="PROSITE" id="PS51931"/>
    </source>
</evidence>
<feature type="compositionally biased region" description="Basic residues" evidence="5">
    <location>
        <begin position="211"/>
        <end position="221"/>
    </location>
</feature>
<evidence type="ECO:0000256" key="3">
    <source>
        <dbReference type="ARBA" id="ARBA00024446"/>
    </source>
</evidence>
<dbReference type="InterPro" id="IPR044870">
    <property type="entry name" value="BMC_CP"/>
</dbReference>
<dbReference type="InterPro" id="IPR044872">
    <property type="entry name" value="CcmK/CsoS1_BMC"/>
</dbReference>
<dbReference type="SMART" id="SM00877">
    <property type="entry name" value="BMC"/>
    <property type="match status" value="1"/>
</dbReference>
<gene>
    <name evidence="8" type="ORF">ABK905_07300</name>
</gene>